<name>A0A1U8MN68_GOSHI</name>
<dbReference type="KEGG" id="ghi:107939436"/>
<sequence>MSDESIEGTDQEMYSRDEPYDVNESESATPSVNPVGNQPPNTGRDNTKVFRMIAEALKRVGTDSTTAENWLETTKRILKQLECTPQESLVCIVSLLQEKAYIWWESVIQNIPEEQVNWEFFQREFQKNYLGETYMEDQKQVFLMLKQRDMSAVDYEREFLRRSRYATEFVTTEAHRCKRFLRGLRDEFQLQLMPLWITEFADLVERAKIIEQVLGKSKKSETVRSAEKRPGTASSNQQFKRSRESRSGGRFSSRSERGIDKILSTDHFVKDCPKIGKAAPIVSQRSKSASRGLRSGRSGPVARGEHEVILDCYKKKFTIQNEDGKRIEVNGIRTSGLARIISAVKASKLLYQGCAAFLAYVINSDSVESQCSKIRTICEFPDVFPKELPELPPDREVEFAIEVYPGTDPVSIPPYRMSPTELKELKVQLQDLLDRGFIRPSTSPWGALVLFVKKKDGSMRLCIDYQQLNKVTVKNKCLLPRIDDLFD</sequence>
<dbReference type="InterPro" id="IPR043502">
    <property type="entry name" value="DNA/RNA_pol_sf"/>
</dbReference>
<feature type="region of interest" description="Disordered" evidence="1">
    <location>
        <begin position="220"/>
        <end position="254"/>
    </location>
</feature>
<feature type="compositionally biased region" description="Polar residues" evidence="1">
    <location>
        <begin position="25"/>
        <end position="44"/>
    </location>
</feature>
<evidence type="ECO:0000313" key="3">
    <source>
        <dbReference type="Proteomes" id="UP000818029"/>
    </source>
</evidence>
<dbReference type="SUPFAM" id="SSF56672">
    <property type="entry name" value="DNA/RNA polymerases"/>
    <property type="match status" value="1"/>
</dbReference>
<dbReference type="InterPro" id="IPR005162">
    <property type="entry name" value="Retrotrans_gag_dom"/>
</dbReference>
<feature type="compositionally biased region" description="Acidic residues" evidence="1">
    <location>
        <begin position="1"/>
        <end position="10"/>
    </location>
</feature>
<accession>A0A1U8MN68</accession>
<dbReference type="PANTHER" id="PTHR15503:SF45">
    <property type="entry name" value="RNA-DIRECTED DNA POLYMERASE HOMOLOG"/>
    <property type="match status" value="1"/>
</dbReference>
<dbReference type="InterPro" id="IPR032567">
    <property type="entry name" value="RTL1-rel"/>
</dbReference>
<dbReference type="Pfam" id="PF03732">
    <property type="entry name" value="Retrotrans_gag"/>
    <property type="match status" value="1"/>
</dbReference>
<evidence type="ECO:0000256" key="1">
    <source>
        <dbReference type="SAM" id="MobiDB-lite"/>
    </source>
</evidence>
<reference evidence="4" key="2">
    <citation type="submission" date="2025-08" db="UniProtKB">
        <authorList>
            <consortium name="RefSeq"/>
        </authorList>
    </citation>
    <scope>IDENTIFICATION</scope>
</reference>
<dbReference type="RefSeq" id="XP_016728255.1">
    <property type="nucleotide sequence ID" value="XM_016872766.1"/>
</dbReference>
<dbReference type="Gene3D" id="3.10.10.10">
    <property type="entry name" value="HIV Type 1 Reverse Transcriptase, subunit A, domain 1"/>
    <property type="match status" value="1"/>
</dbReference>
<gene>
    <name evidence="4" type="primary">LOC107939436</name>
</gene>
<evidence type="ECO:0000313" key="4">
    <source>
        <dbReference type="RefSeq" id="XP_016728255.1"/>
    </source>
</evidence>
<feature type="domain" description="Retrotransposon gag" evidence="2">
    <location>
        <begin position="92"/>
        <end position="186"/>
    </location>
</feature>
<feature type="region of interest" description="Disordered" evidence="1">
    <location>
        <begin position="1"/>
        <end position="47"/>
    </location>
</feature>
<dbReference type="GeneID" id="107939436"/>
<evidence type="ECO:0000259" key="2">
    <source>
        <dbReference type="Pfam" id="PF03732"/>
    </source>
</evidence>
<dbReference type="PANTHER" id="PTHR15503">
    <property type="entry name" value="LDOC1 RELATED"/>
    <property type="match status" value="1"/>
</dbReference>
<organism evidence="3 4">
    <name type="scientific">Gossypium hirsutum</name>
    <name type="common">Upland cotton</name>
    <name type="synonym">Gossypium mexicanum</name>
    <dbReference type="NCBI Taxonomy" id="3635"/>
    <lineage>
        <taxon>Eukaryota</taxon>
        <taxon>Viridiplantae</taxon>
        <taxon>Streptophyta</taxon>
        <taxon>Embryophyta</taxon>
        <taxon>Tracheophyta</taxon>
        <taxon>Spermatophyta</taxon>
        <taxon>Magnoliopsida</taxon>
        <taxon>eudicotyledons</taxon>
        <taxon>Gunneridae</taxon>
        <taxon>Pentapetalae</taxon>
        <taxon>rosids</taxon>
        <taxon>malvids</taxon>
        <taxon>Malvales</taxon>
        <taxon>Malvaceae</taxon>
        <taxon>Malvoideae</taxon>
        <taxon>Gossypium</taxon>
    </lineage>
</organism>
<dbReference type="STRING" id="3635.A0A1U8MN68"/>
<protein>
    <recommendedName>
        <fullName evidence="2">Retrotransposon gag domain-containing protein</fullName>
    </recommendedName>
</protein>
<reference evidence="3" key="1">
    <citation type="journal article" date="2020" name="Nat. Genet.">
        <title>Genomic diversifications of five Gossypium allopolyploid species and their impact on cotton improvement.</title>
        <authorList>
            <person name="Chen Z.J."/>
            <person name="Sreedasyam A."/>
            <person name="Ando A."/>
            <person name="Song Q."/>
            <person name="De Santiago L.M."/>
            <person name="Hulse-Kemp A.M."/>
            <person name="Ding M."/>
            <person name="Ye W."/>
            <person name="Kirkbride R.C."/>
            <person name="Jenkins J."/>
            <person name="Plott C."/>
            <person name="Lovell J."/>
            <person name="Lin Y.M."/>
            <person name="Vaughn R."/>
            <person name="Liu B."/>
            <person name="Simpson S."/>
            <person name="Scheffler B.E."/>
            <person name="Wen L."/>
            <person name="Saski C.A."/>
            <person name="Grover C.E."/>
            <person name="Hu G."/>
            <person name="Conover J.L."/>
            <person name="Carlson J.W."/>
            <person name="Shu S."/>
            <person name="Boston L.B."/>
            <person name="Williams M."/>
            <person name="Peterson D.G."/>
            <person name="McGee K."/>
            <person name="Jones D.C."/>
            <person name="Wendel J.F."/>
            <person name="Stelly D.M."/>
            <person name="Grimwood J."/>
            <person name="Schmutz J."/>
        </authorList>
    </citation>
    <scope>NUCLEOTIDE SEQUENCE [LARGE SCALE GENOMIC DNA]</scope>
    <source>
        <strain evidence="3">cv. TM-1</strain>
    </source>
</reference>
<dbReference type="AlphaFoldDB" id="A0A1U8MN68"/>
<proteinExistence type="predicted"/>
<dbReference type="Proteomes" id="UP000818029">
    <property type="component" value="Chromosome A12"/>
</dbReference>
<feature type="compositionally biased region" description="Basic and acidic residues" evidence="1">
    <location>
        <begin position="220"/>
        <end position="230"/>
    </location>
</feature>
<dbReference type="PaxDb" id="3635-A0A1U8MN68"/>
<keyword evidence="3" id="KW-1185">Reference proteome</keyword>
<feature type="compositionally biased region" description="Basic and acidic residues" evidence="1">
    <location>
        <begin position="241"/>
        <end position="254"/>
    </location>
</feature>